<dbReference type="InterPro" id="IPR036396">
    <property type="entry name" value="Cyt_P450_sf"/>
</dbReference>
<protein>
    <recommendedName>
        <fullName evidence="5">Cytochrome P450</fullName>
    </recommendedName>
</protein>
<feature type="chain" id="PRO_5039374155" description="Cytochrome P450" evidence="2">
    <location>
        <begin position="18"/>
        <end position="320"/>
    </location>
</feature>
<dbReference type="GO" id="GO:0016705">
    <property type="term" value="F:oxidoreductase activity, acting on paired donors, with incorporation or reduction of molecular oxygen"/>
    <property type="evidence" value="ECO:0007669"/>
    <property type="project" value="InterPro"/>
</dbReference>
<dbReference type="Gene3D" id="1.10.630.10">
    <property type="entry name" value="Cytochrome P450"/>
    <property type="match status" value="1"/>
</dbReference>
<gene>
    <name evidence="3" type="ORF">KIW84_060117</name>
</gene>
<dbReference type="Proteomes" id="UP001058974">
    <property type="component" value="Chromosome 6"/>
</dbReference>
<accession>A0A9D4W1M9</accession>
<dbReference type="GO" id="GO:0009507">
    <property type="term" value="C:chloroplast"/>
    <property type="evidence" value="ECO:0007669"/>
    <property type="project" value="TreeGrafter"/>
</dbReference>
<comment type="caution">
    <text evidence="3">The sequence shown here is derived from an EMBL/GenBank/DDBJ whole genome shotgun (WGS) entry which is preliminary data.</text>
</comment>
<dbReference type="GO" id="GO:0004497">
    <property type="term" value="F:monooxygenase activity"/>
    <property type="evidence" value="ECO:0007669"/>
    <property type="project" value="InterPro"/>
</dbReference>
<proteinExistence type="inferred from homology"/>
<dbReference type="PANTHER" id="PTHR24291">
    <property type="entry name" value="CYTOCHROME P450 FAMILY 4"/>
    <property type="match status" value="1"/>
</dbReference>
<dbReference type="GO" id="GO:0020037">
    <property type="term" value="F:heme binding"/>
    <property type="evidence" value="ECO:0007669"/>
    <property type="project" value="InterPro"/>
</dbReference>
<organism evidence="3 4">
    <name type="scientific">Pisum sativum</name>
    <name type="common">Garden pea</name>
    <name type="synonym">Lathyrus oleraceus</name>
    <dbReference type="NCBI Taxonomy" id="3888"/>
    <lineage>
        <taxon>Eukaryota</taxon>
        <taxon>Viridiplantae</taxon>
        <taxon>Streptophyta</taxon>
        <taxon>Embryophyta</taxon>
        <taxon>Tracheophyta</taxon>
        <taxon>Spermatophyta</taxon>
        <taxon>Magnoliopsida</taxon>
        <taxon>eudicotyledons</taxon>
        <taxon>Gunneridae</taxon>
        <taxon>Pentapetalae</taxon>
        <taxon>rosids</taxon>
        <taxon>fabids</taxon>
        <taxon>Fabales</taxon>
        <taxon>Fabaceae</taxon>
        <taxon>Papilionoideae</taxon>
        <taxon>50 kb inversion clade</taxon>
        <taxon>NPAAA clade</taxon>
        <taxon>Hologalegina</taxon>
        <taxon>IRL clade</taxon>
        <taxon>Fabeae</taxon>
        <taxon>Lathyrus</taxon>
    </lineage>
</organism>
<dbReference type="InterPro" id="IPR050196">
    <property type="entry name" value="Cytochrome_P450_Monoox"/>
</dbReference>
<dbReference type="AlphaFoldDB" id="A0A9D4W1M9"/>
<dbReference type="Pfam" id="PF00067">
    <property type="entry name" value="p450"/>
    <property type="match status" value="1"/>
</dbReference>
<dbReference type="SUPFAM" id="SSF48264">
    <property type="entry name" value="Cytochrome P450"/>
    <property type="match status" value="1"/>
</dbReference>
<dbReference type="EMBL" id="JAMSHJ010000006">
    <property type="protein sequence ID" value="KAI5392830.1"/>
    <property type="molecule type" value="Genomic_DNA"/>
</dbReference>
<keyword evidence="4" id="KW-1185">Reference proteome</keyword>
<dbReference type="Gramene" id="Psat06G0011700-T1">
    <property type="protein sequence ID" value="KAI5392830.1"/>
    <property type="gene ID" value="KIW84_060117"/>
</dbReference>
<evidence type="ECO:0000313" key="4">
    <source>
        <dbReference type="Proteomes" id="UP001058974"/>
    </source>
</evidence>
<evidence type="ECO:0000313" key="3">
    <source>
        <dbReference type="EMBL" id="KAI5392830.1"/>
    </source>
</evidence>
<evidence type="ECO:0000256" key="1">
    <source>
        <dbReference type="ARBA" id="ARBA00010617"/>
    </source>
</evidence>
<feature type="signal peptide" evidence="2">
    <location>
        <begin position="1"/>
        <end position="17"/>
    </location>
</feature>
<sequence>MLTWSCLNFGFSYFALLHLPSLNQHIANRCQSVNGEKRKQSSRNVLDNASNLLTSLVSGANLGSMPIAEGAVTNLFDRPLFFFSLYDWFLEHGSVYKLAFGPKAFVVVSDPIVARRILRENTFSYDKGVLAVILEPIMGKGLIPADLETWKQRRRVLAPGFHTSYLEAMVQLFTSCSEGTVLKVNELLEGEGRDGQKSVELNLEAEFSNLALDIIGLDVFNYDFGSVTNESPVIKAVYGTLFEAEHRSTFYIPYWKFPLARWIVPRQRKFQDDLKVINTCLDGLIRNAKESRQETDVEKLQQRDYSNLKDASLLRFLVDM</sequence>
<evidence type="ECO:0000256" key="2">
    <source>
        <dbReference type="SAM" id="SignalP"/>
    </source>
</evidence>
<evidence type="ECO:0008006" key="5">
    <source>
        <dbReference type="Google" id="ProtNLM"/>
    </source>
</evidence>
<reference evidence="3 4" key="1">
    <citation type="journal article" date="2022" name="Nat. Genet.">
        <title>Improved pea reference genome and pan-genome highlight genomic features and evolutionary characteristics.</title>
        <authorList>
            <person name="Yang T."/>
            <person name="Liu R."/>
            <person name="Luo Y."/>
            <person name="Hu S."/>
            <person name="Wang D."/>
            <person name="Wang C."/>
            <person name="Pandey M.K."/>
            <person name="Ge S."/>
            <person name="Xu Q."/>
            <person name="Li N."/>
            <person name="Li G."/>
            <person name="Huang Y."/>
            <person name="Saxena R.K."/>
            <person name="Ji Y."/>
            <person name="Li M."/>
            <person name="Yan X."/>
            <person name="He Y."/>
            <person name="Liu Y."/>
            <person name="Wang X."/>
            <person name="Xiang C."/>
            <person name="Varshney R.K."/>
            <person name="Ding H."/>
            <person name="Gao S."/>
            <person name="Zong X."/>
        </authorList>
    </citation>
    <scope>NUCLEOTIDE SEQUENCE [LARGE SCALE GENOMIC DNA]</scope>
    <source>
        <strain evidence="3 4">cv. Zhongwan 6</strain>
    </source>
</reference>
<dbReference type="GO" id="GO:0005506">
    <property type="term" value="F:iron ion binding"/>
    <property type="evidence" value="ECO:0007669"/>
    <property type="project" value="InterPro"/>
</dbReference>
<comment type="similarity">
    <text evidence="1">Belongs to the cytochrome P450 family.</text>
</comment>
<dbReference type="PANTHER" id="PTHR24291:SF183">
    <property type="entry name" value="CYTOCHROME P450 97B3, CHLOROPLASTIC"/>
    <property type="match status" value="1"/>
</dbReference>
<name>A0A9D4W1M9_PEA</name>
<dbReference type="InterPro" id="IPR001128">
    <property type="entry name" value="Cyt_P450"/>
</dbReference>
<keyword evidence="2" id="KW-0732">Signal</keyword>